<sequence>MTPPADIIFTNVRAFTGNDAAPRAEAIAVKGNRIAFVGGASGAESWRGPATRVIPGWGRTLLPGFIDAHFHLSWGCIRFDGAQLGEVETTGRLRKVLVDFAGEHRGTPWVNGNGLRYGIVSSRRELDGIIAERPVYVEAFDTHTAWVNTKALEMAGILHLDQGIGANGGIVRDTAGLATGELRDYDAMDAVRDLVPAPSERRKRELLTLGMRQITAAGITSIHNMNGDREEIMTYSAMEDAGQMLLRVYVPYQVKPEATEGMLTEAAEMARIQKDYVRGGAAKFFIDGIWESYTALTIDPYADDPAVTVDGTWSLHRFIAMAGACDRMGLQVFAHACGDGAVRRALDGYEAIGRSNGKRDSRHRVEHIEVIHPDDMPRFRQLGVIASLQPLHAPMTLRDAPIWSAKTGPGRWPVSFPWRDLKNAGARMVFGSDWMVAPFDPMLGIRRALARRPWQPGFPDQRLTLEEILLAYTRDAAYAEFQEHRKGQLKEGYLADIVLLSEDIFRTEPEDIPNIKPLLTMVDGEVVYEA</sequence>
<dbReference type="Gene3D" id="3.10.310.70">
    <property type="match status" value="1"/>
</dbReference>
<dbReference type="EMBL" id="CAADEZ010000413">
    <property type="protein sequence ID" value="VFJ66442.1"/>
    <property type="molecule type" value="Genomic_DNA"/>
</dbReference>
<gene>
    <name evidence="2" type="ORF">BECKFM1743A_GA0114220_104131</name>
    <name evidence="4" type="ORF">BECKFM1743B_GA0114221_104481</name>
    <name evidence="3" type="ORF">BECKFM1743C_GA0114222_104621</name>
</gene>
<proteinExistence type="predicted"/>
<dbReference type="Gene3D" id="2.30.40.10">
    <property type="entry name" value="Urease, subunit C, domain 1"/>
    <property type="match status" value="1"/>
</dbReference>
<evidence type="ECO:0000313" key="4">
    <source>
        <dbReference type="EMBL" id="VFK16877.1"/>
    </source>
</evidence>
<accession>A0A450TJR2</accession>
<evidence type="ECO:0000313" key="3">
    <source>
        <dbReference type="EMBL" id="VFJ67679.1"/>
    </source>
</evidence>
<feature type="domain" description="Amidohydrolase 3" evidence="1">
    <location>
        <begin position="58"/>
        <end position="528"/>
    </location>
</feature>
<reference evidence="3" key="1">
    <citation type="submission" date="2019-02" db="EMBL/GenBank/DDBJ databases">
        <authorList>
            <person name="Gruber-Vodicka R. H."/>
            <person name="Seah K. B. B."/>
        </authorList>
    </citation>
    <scope>NUCLEOTIDE SEQUENCE</scope>
    <source>
        <strain evidence="2">BECK_BZ163</strain>
        <strain evidence="4">BECK_BZ164</strain>
        <strain evidence="3">BECK_BZ165</strain>
    </source>
</reference>
<dbReference type="InterPro" id="IPR013108">
    <property type="entry name" value="Amidohydro_3"/>
</dbReference>
<evidence type="ECO:0000313" key="2">
    <source>
        <dbReference type="EMBL" id="VFJ66442.1"/>
    </source>
</evidence>
<organism evidence="3">
    <name type="scientific">Candidatus Kentrum sp. FM</name>
    <dbReference type="NCBI Taxonomy" id="2126340"/>
    <lineage>
        <taxon>Bacteria</taxon>
        <taxon>Pseudomonadati</taxon>
        <taxon>Pseudomonadota</taxon>
        <taxon>Gammaproteobacteria</taxon>
        <taxon>Candidatus Kentrum</taxon>
    </lineage>
</organism>
<dbReference type="SUPFAM" id="SSF51338">
    <property type="entry name" value="Composite domain of metallo-dependent hydrolases"/>
    <property type="match status" value="1"/>
</dbReference>
<name>A0A450TJR2_9GAMM</name>
<dbReference type="Pfam" id="PF07969">
    <property type="entry name" value="Amidohydro_3"/>
    <property type="match status" value="1"/>
</dbReference>
<dbReference type="EMBL" id="CAADFL010000448">
    <property type="protein sequence ID" value="VFK16877.1"/>
    <property type="molecule type" value="Genomic_DNA"/>
</dbReference>
<dbReference type="InterPro" id="IPR011059">
    <property type="entry name" value="Metal-dep_hydrolase_composite"/>
</dbReference>
<dbReference type="SUPFAM" id="SSF51556">
    <property type="entry name" value="Metallo-dependent hydrolases"/>
    <property type="match status" value="1"/>
</dbReference>
<dbReference type="InterPro" id="IPR033932">
    <property type="entry name" value="YtcJ-like"/>
</dbReference>
<dbReference type="Gene3D" id="3.20.20.140">
    <property type="entry name" value="Metal-dependent hydrolases"/>
    <property type="match status" value="1"/>
</dbReference>
<evidence type="ECO:0000259" key="1">
    <source>
        <dbReference type="Pfam" id="PF07969"/>
    </source>
</evidence>
<dbReference type="CDD" id="cd01300">
    <property type="entry name" value="YtcJ_like"/>
    <property type="match status" value="1"/>
</dbReference>
<dbReference type="PANTHER" id="PTHR22642">
    <property type="entry name" value="IMIDAZOLONEPROPIONASE"/>
    <property type="match status" value="1"/>
</dbReference>
<dbReference type="AlphaFoldDB" id="A0A450TJR2"/>
<dbReference type="GO" id="GO:0016810">
    <property type="term" value="F:hydrolase activity, acting on carbon-nitrogen (but not peptide) bonds"/>
    <property type="evidence" value="ECO:0007669"/>
    <property type="project" value="InterPro"/>
</dbReference>
<dbReference type="EMBL" id="CAADFA010000462">
    <property type="protein sequence ID" value="VFJ67679.1"/>
    <property type="molecule type" value="Genomic_DNA"/>
</dbReference>
<dbReference type="InterPro" id="IPR032466">
    <property type="entry name" value="Metal_Hydrolase"/>
</dbReference>
<dbReference type="PANTHER" id="PTHR22642:SF2">
    <property type="entry name" value="PROTEIN LONG AFTER FAR-RED 3"/>
    <property type="match status" value="1"/>
</dbReference>
<protein>
    <recommendedName>
        <fullName evidence="1">Amidohydrolase 3 domain-containing protein</fullName>
    </recommendedName>
</protein>